<dbReference type="PANTHER" id="PTHR33572:SF18">
    <property type="entry name" value="SPORE DEVELOPMENT REGULATOR VOSA"/>
    <property type="match status" value="1"/>
</dbReference>
<proteinExistence type="predicted"/>
<dbReference type="GO" id="GO:0005634">
    <property type="term" value="C:nucleus"/>
    <property type="evidence" value="ECO:0007669"/>
    <property type="project" value="UniProtKB-SubCell"/>
</dbReference>
<evidence type="ECO:0000256" key="4">
    <source>
        <dbReference type="ARBA" id="ARBA00023163"/>
    </source>
</evidence>
<evidence type="ECO:0000259" key="7">
    <source>
        <dbReference type="PROSITE" id="PS51821"/>
    </source>
</evidence>
<keyword evidence="2" id="KW-0749">Sporulation</keyword>
<evidence type="ECO:0000256" key="6">
    <source>
        <dbReference type="SAM" id="MobiDB-lite"/>
    </source>
</evidence>
<sequence length="489" mass="53907">MQQQHALGAPELTKLGVNRNMYRMIVKQQPGEGQVLSPQKRASAKKPSNDRVSLDPPAVVELVVVDDDPTRSWLHSPYLFCTVELVRLDDKHNGSNTLSGTLTSSLHVVKMSDGKAHGYFVFGDLIPNSAGKFFLRFTLFEMRRGQNAMFAEMLNTVNGATFEVYARNKISPLPQSTDLTRALSEGGVKVRVRKEPTRRLQRNKANWGFQGFLGGHGQAVPASVYGQAQLYPQHGLHWGQQGSVAYSANNAIDIRDRLSVQHHGMAPPFQGSAQRQNAPPMGPPIPQQPQPLHRLQHEAFLQEIQQQPVSQPLPPLQPSLLLHETPHMLMLPPPPPQPQPQHQQQQHQSQPPFPTLPQILPQHFSPLPAASYTVRDDGTSNLEYSTATENQTFYATSSANPRPLFTMADDQAAYTTSSGVQLLYATALEDHMIPTASPGTDSAYATSSSGADHQHYQQSAPHVPGRFPVPAFNSLQETYDPSSSLGEFL</sequence>
<keyword evidence="9" id="KW-1185">Reference proteome</keyword>
<dbReference type="InterPro" id="IPR021740">
    <property type="entry name" value="Velvet"/>
</dbReference>
<feature type="region of interest" description="Disordered" evidence="6">
    <location>
        <begin position="264"/>
        <end position="290"/>
    </location>
</feature>
<dbReference type="GO" id="GO:0030435">
    <property type="term" value="P:sporulation resulting in formation of a cellular spore"/>
    <property type="evidence" value="ECO:0007669"/>
    <property type="project" value="UniProtKB-KW"/>
</dbReference>
<feature type="region of interest" description="Disordered" evidence="6">
    <location>
        <begin position="439"/>
        <end position="465"/>
    </location>
</feature>
<evidence type="ECO:0000256" key="1">
    <source>
        <dbReference type="ARBA" id="ARBA00004123"/>
    </source>
</evidence>
<comment type="caution">
    <text evidence="8">The sequence shown here is derived from an EMBL/GenBank/DDBJ whole genome shotgun (WGS) entry which is preliminary data.</text>
</comment>
<comment type="subcellular location">
    <subcellularLocation>
        <location evidence="1">Nucleus</location>
    </subcellularLocation>
</comment>
<dbReference type="InterPro" id="IPR038491">
    <property type="entry name" value="Velvet_dom_sf"/>
</dbReference>
<feature type="compositionally biased region" description="Pro residues" evidence="6">
    <location>
        <begin position="280"/>
        <end position="289"/>
    </location>
</feature>
<dbReference type="STRING" id="1367422.A0A178ZIP8"/>
<feature type="compositionally biased region" description="Polar residues" evidence="6">
    <location>
        <begin position="439"/>
        <end position="460"/>
    </location>
</feature>
<keyword evidence="3" id="KW-0805">Transcription regulation</keyword>
<dbReference type="Proteomes" id="UP000078343">
    <property type="component" value="Unassembled WGS sequence"/>
</dbReference>
<feature type="domain" description="Velvet" evidence="7">
    <location>
        <begin position="16"/>
        <end position="193"/>
    </location>
</feature>
<dbReference type="Pfam" id="PF11754">
    <property type="entry name" value="Velvet"/>
    <property type="match status" value="1"/>
</dbReference>
<dbReference type="Gene3D" id="2.60.40.3960">
    <property type="entry name" value="Velvet domain"/>
    <property type="match status" value="1"/>
</dbReference>
<dbReference type="PANTHER" id="PTHR33572">
    <property type="entry name" value="SPORE DEVELOPMENT REGULATOR VOSA"/>
    <property type="match status" value="1"/>
</dbReference>
<dbReference type="EMBL" id="LVYI01000005">
    <property type="protein sequence ID" value="OAP59669.1"/>
    <property type="molecule type" value="Genomic_DNA"/>
</dbReference>
<feature type="region of interest" description="Disordered" evidence="6">
    <location>
        <begin position="29"/>
        <end position="52"/>
    </location>
</feature>
<dbReference type="GeneID" id="30011135"/>
<accession>A0A178ZIP8</accession>
<dbReference type="InterPro" id="IPR037525">
    <property type="entry name" value="Velvet_dom"/>
</dbReference>
<dbReference type="PROSITE" id="PS51821">
    <property type="entry name" value="VELVET"/>
    <property type="match status" value="1"/>
</dbReference>
<keyword evidence="4" id="KW-0804">Transcription</keyword>
<evidence type="ECO:0000313" key="9">
    <source>
        <dbReference type="Proteomes" id="UP000078343"/>
    </source>
</evidence>
<evidence type="ECO:0000256" key="2">
    <source>
        <dbReference type="ARBA" id="ARBA00022969"/>
    </source>
</evidence>
<name>A0A178ZIP8_9EURO</name>
<protein>
    <recommendedName>
        <fullName evidence="7">Velvet domain-containing protein</fullName>
    </recommendedName>
</protein>
<reference evidence="8 9" key="1">
    <citation type="submission" date="2016-04" db="EMBL/GenBank/DDBJ databases">
        <title>Draft genome of Fonsecaea erecta CBS 125763.</title>
        <authorList>
            <person name="Weiss V.A."/>
            <person name="Vicente V.A."/>
            <person name="Raittz R.T."/>
            <person name="Moreno L.F."/>
            <person name="De Souza E.M."/>
            <person name="Pedrosa F.O."/>
            <person name="Steffens M.B."/>
            <person name="Faoro H."/>
            <person name="Tadra-Sfeir M.Z."/>
            <person name="Najafzadeh M.J."/>
            <person name="Felipe M.S."/>
            <person name="Teixeira M."/>
            <person name="Sun J."/>
            <person name="Xi L."/>
            <person name="Gomes R."/>
            <person name="De Azevedo C.M."/>
            <person name="Salgado C.G."/>
            <person name="Da Silva M.B."/>
            <person name="Nascimento M.F."/>
            <person name="Queiroz-Telles F."/>
            <person name="Attili D.S."/>
            <person name="Gorbushina A."/>
        </authorList>
    </citation>
    <scope>NUCLEOTIDE SEQUENCE [LARGE SCALE GENOMIC DNA]</scope>
    <source>
        <strain evidence="8 9">CBS 125763</strain>
    </source>
</reference>
<keyword evidence="5" id="KW-0539">Nucleus</keyword>
<feature type="compositionally biased region" description="Low complexity" evidence="6">
    <location>
        <begin position="340"/>
        <end position="350"/>
    </location>
</feature>
<dbReference type="OrthoDB" id="5599552at2759"/>
<dbReference type="AlphaFoldDB" id="A0A178ZIP8"/>
<evidence type="ECO:0000313" key="8">
    <source>
        <dbReference type="EMBL" id="OAP59669.1"/>
    </source>
</evidence>
<feature type="region of interest" description="Disordered" evidence="6">
    <location>
        <begin position="326"/>
        <end position="362"/>
    </location>
</feature>
<evidence type="ECO:0000256" key="3">
    <source>
        <dbReference type="ARBA" id="ARBA00023015"/>
    </source>
</evidence>
<dbReference type="RefSeq" id="XP_018693036.1">
    <property type="nucleotide sequence ID" value="XM_018838476.1"/>
</dbReference>
<gene>
    <name evidence="8" type="ORF">AYL99_06967</name>
</gene>
<organism evidence="8 9">
    <name type="scientific">Fonsecaea erecta</name>
    <dbReference type="NCBI Taxonomy" id="1367422"/>
    <lineage>
        <taxon>Eukaryota</taxon>
        <taxon>Fungi</taxon>
        <taxon>Dikarya</taxon>
        <taxon>Ascomycota</taxon>
        <taxon>Pezizomycotina</taxon>
        <taxon>Eurotiomycetes</taxon>
        <taxon>Chaetothyriomycetidae</taxon>
        <taxon>Chaetothyriales</taxon>
        <taxon>Herpotrichiellaceae</taxon>
        <taxon>Fonsecaea</taxon>
    </lineage>
</organism>
<evidence type="ECO:0000256" key="5">
    <source>
        <dbReference type="ARBA" id="ARBA00023242"/>
    </source>
</evidence>